<dbReference type="OrthoDB" id="5242303at2"/>
<gene>
    <name evidence="10" type="ORF">E1212_28535</name>
</gene>
<feature type="transmembrane region" description="Helical" evidence="9">
    <location>
        <begin position="183"/>
        <end position="204"/>
    </location>
</feature>
<sequence>MSLTSAAGRLRDSPRATLVGGAAASTTIAVAVTLAGPIPGVILPDGPLGLWRAADHGRPAWSVVALLGITALSLIFVRLYLLARDQIVDVRWAVRTAVVWTLPMLLAQPILSLDAYSYVAQGQLLNVGIDPYLTGPIVFGAGPLLDPVAPIWRMTPAPYGPLSLSLLGWSADITGASHVPFVLLLRVLSIAAVVAGAVAVARLARPGSQAAAVALVAANPIVVLHLVGGVHLDVLVGTLAPVVLLAVRKRWWWLAALTAALAFAIKLPGLVLVGYVLLARFRQREARWAGTAAALAVTAAVTLAAAAAVPDGWGWIAALDTPGKVEILYTVPAAVAGVAYGFITLTTGGVTFRELLDWSRVVCALAGAAVIGWLIFRGGEPHTPARRAGVLVGSALVVLALAAPVIHAWYLSWGLALLAACAGIVGHRWLIALSVALCFTALPDPLTRWHHGLLPLTLLLVVVALALTFWWVGDQRDPARAPSRSRVGPVEGAGDAAPAPLRGGEACRVRS</sequence>
<evidence type="ECO:0000256" key="4">
    <source>
        <dbReference type="ARBA" id="ARBA00022692"/>
    </source>
</evidence>
<keyword evidence="11" id="KW-1185">Reference proteome</keyword>
<feature type="transmembrane region" description="Helical" evidence="9">
    <location>
        <begin position="454"/>
        <end position="473"/>
    </location>
</feature>
<evidence type="ECO:0000313" key="10">
    <source>
        <dbReference type="EMBL" id="TDC45675.1"/>
    </source>
</evidence>
<evidence type="ECO:0000256" key="7">
    <source>
        <dbReference type="ARBA" id="ARBA00043987"/>
    </source>
</evidence>
<comment type="similarity">
    <text evidence="7">Belongs to the MptA/B family.</text>
</comment>
<feature type="transmembrane region" description="Helical" evidence="9">
    <location>
        <begin position="59"/>
        <end position="80"/>
    </location>
</feature>
<feature type="transmembrane region" description="Helical" evidence="9">
    <location>
        <begin position="211"/>
        <end position="231"/>
    </location>
</feature>
<reference evidence="10 11" key="1">
    <citation type="submission" date="2019-02" db="EMBL/GenBank/DDBJ databases">
        <title>Draft genome sequences of novel Actinobacteria.</title>
        <authorList>
            <person name="Sahin N."/>
            <person name="Ay H."/>
            <person name="Saygin H."/>
        </authorList>
    </citation>
    <scope>NUCLEOTIDE SEQUENCE [LARGE SCALE GENOMIC DNA]</scope>
    <source>
        <strain evidence="10 11">KC603</strain>
    </source>
</reference>
<accession>A0A4V2XVJ9</accession>
<dbReference type="Pfam" id="PF26314">
    <property type="entry name" value="MptA_B_family"/>
    <property type="match status" value="1"/>
</dbReference>
<feature type="transmembrane region" description="Helical" evidence="9">
    <location>
        <begin position="288"/>
        <end position="307"/>
    </location>
</feature>
<dbReference type="InterPro" id="IPR049829">
    <property type="entry name" value="MptA/B-like"/>
</dbReference>
<organism evidence="10 11">
    <name type="scientific">Jiangella ureilytica</name>
    <dbReference type="NCBI Taxonomy" id="2530374"/>
    <lineage>
        <taxon>Bacteria</taxon>
        <taxon>Bacillati</taxon>
        <taxon>Actinomycetota</taxon>
        <taxon>Actinomycetes</taxon>
        <taxon>Jiangellales</taxon>
        <taxon>Jiangellaceae</taxon>
        <taxon>Jiangella</taxon>
    </lineage>
</organism>
<feature type="transmembrane region" description="Helical" evidence="9">
    <location>
        <begin position="251"/>
        <end position="276"/>
    </location>
</feature>
<comment type="subcellular location">
    <subcellularLocation>
        <location evidence="1">Membrane</location>
        <topology evidence="1">Multi-pass membrane protein</topology>
    </subcellularLocation>
</comment>
<protein>
    <recommendedName>
        <fullName evidence="12">DUF2029 domain-containing protein</fullName>
    </recommendedName>
</protein>
<keyword evidence="5 9" id="KW-1133">Transmembrane helix</keyword>
<name>A0A4V2XVJ9_9ACTN</name>
<evidence type="ECO:0000256" key="6">
    <source>
        <dbReference type="ARBA" id="ARBA00023136"/>
    </source>
</evidence>
<keyword evidence="2" id="KW-0328">Glycosyltransferase</keyword>
<evidence type="ECO:0000256" key="3">
    <source>
        <dbReference type="ARBA" id="ARBA00022679"/>
    </source>
</evidence>
<dbReference type="Proteomes" id="UP000295621">
    <property type="component" value="Unassembled WGS sequence"/>
</dbReference>
<evidence type="ECO:0000256" key="8">
    <source>
        <dbReference type="SAM" id="MobiDB-lite"/>
    </source>
</evidence>
<feature type="transmembrane region" description="Helical" evidence="9">
    <location>
        <begin position="388"/>
        <end position="410"/>
    </location>
</feature>
<keyword evidence="4 9" id="KW-0812">Transmembrane</keyword>
<feature type="region of interest" description="Disordered" evidence="8">
    <location>
        <begin position="477"/>
        <end position="511"/>
    </location>
</feature>
<feature type="transmembrane region" description="Helical" evidence="9">
    <location>
        <begin position="417"/>
        <end position="442"/>
    </location>
</feature>
<proteinExistence type="inferred from homology"/>
<comment type="caution">
    <text evidence="10">The sequence shown here is derived from an EMBL/GenBank/DDBJ whole genome shotgun (WGS) entry which is preliminary data.</text>
</comment>
<evidence type="ECO:0000256" key="5">
    <source>
        <dbReference type="ARBA" id="ARBA00022989"/>
    </source>
</evidence>
<evidence type="ECO:0000256" key="2">
    <source>
        <dbReference type="ARBA" id="ARBA00022676"/>
    </source>
</evidence>
<evidence type="ECO:0000313" key="11">
    <source>
        <dbReference type="Proteomes" id="UP000295621"/>
    </source>
</evidence>
<evidence type="ECO:0000256" key="9">
    <source>
        <dbReference type="SAM" id="Phobius"/>
    </source>
</evidence>
<dbReference type="EMBL" id="SMKL01000126">
    <property type="protein sequence ID" value="TDC45675.1"/>
    <property type="molecule type" value="Genomic_DNA"/>
</dbReference>
<dbReference type="RefSeq" id="WP_131988850.1">
    <property type="nucleotide sequence ID" value="NZ_SMKL01000126.1"/>
</dbReference>
<dbReference type="AlphaFoldDB" id="A0A4V2XVJ9"/>
<evidence type="ECO:0008006" key="12">
    <source>
        <dbReference type="Google" id="ProtNLM"/>
    </source>
</evidence>
<evidence type="ECO:0000256" key="1">
    <source>
        <dbReference type="ARBA" id="ARBA00004141"/>
    </source>
</evidence>
<dbReference type="GO" id="GO:0016757">
    <property type="term" value="F:glycosyltransferase activity"/>
    <property type="evidence" value="ECO:0007669"/>
    <property type="project" value="UniProtKB-KW"/>
</dbReference>
<keyword evidence="6 9" id="KW-0472">Membrane</keyword>
<dbReference type="NCBIfam" id="NF038066">
    <property type="entry name" value="MptB"/>
    <property type="match status" value="1"/>
</dbReference>
<dbReference type="GO" id="GO:0016020">
    <property type="term" value="C:membrane"/>
    <property type="evidence" value="ECO:0007669"/>
    <property type="project" value="UniProtKB-SubCell"/>
</dbReference>
<feature type="transmembrane region" description="Helical" evidence="9">
    <location>
        <begin position="92"/>
        <end position="111"/>
    </location>
</feature>
<feature type="transmembrane region" description="Helical" evidence="9">
    <location>
        <begin position="327"/>
        <end position="346"/>
    </location>
</feature>
<keyword evidence="3" id="KW-0808">Transferase</keyword>
<feature type="transmembrane region" description="Helical" evidence="9">
    <location>
        <begin position="358"/>
        <end position="376"/>
    </location>
</feature>